<organism evidence="4 5">
    <name type="scientific">Crocodylus porosus</name>
    <name type="common">Saltwater crocodile</name>
    <name type="synonym">Estuarine crocodile</name>
    <dbReference type="NCBI Taxonomy" id="8502"/>
    <lineage>
        <taxon>Eukaryota</taxon>
        <taxon>Metazoa</taxon>
        <taxon>Chordata</taxon>
        <taxon>Craniata</taxon>
        <taxon>Vertebrata</taxon>
        <taxon>Euteleostomi</taxon>
        <taxon>Archelosauria</taxon>
        <taxon>Archosauria</taxon>
        <taxon>Crocodylia</taxon>
        <taxon>Longirostres</taxon>
        <taxon>Crocodylidae</taxon>
        <taxon>Crocodylus</taxon>
    </lineage>
</organism>
<keyword evidence="5" id="KW-1185">Reference proteome</keyword>
<reference evidence="4" key="2">
    <citation type="submission" date="2025-09" db="UniProtKB">
        <authorList>
            <consortium name="Ensembl"/>
        </authorList>
    </citation>
    <scope>IDENTIFICATION</scope>
</reference>
<feature type="region of interest" description="Disordered" evidence="2">
    <location>
        <begin position="196"/>
        <end position="231"/>
    </location>
</feature>
<keyword evidence="1" id="KW-0393">Immunoglobulin domain</keyword>
<feature type="domain" description="Ig-like" evidence="3">
    <location>
        <begin position="13"/>
        <end position="127"/>
    </location>
</feature>
<dbReference type="PANTHER" id="PTHR14334">
    <property type="entry name" value="B-CELL ANTIGEN RECEPTOR COMPLEX-ASSOCIATED PROTEIN"/>
    <property type="match status" value="1"/>
</dbReference>
<dbReference type="SMART" id="SM00409">
    <property type="entry name" value="IG"/>
    <property type="match status" value="1"/>
</dbReference>
<dbReference type="GO" id="GO:0030183">
    <property type="term" value="P:B cell differentiation"/>
    <property type="evidence" value="ECO:0007669"/>
    <property type="project" value="TreeGrafter"/>
</dbReference>
<evidence type="ECO:0000313" key="5">
    <source>
        <dbReference type="Proteomes" id="UP000594220"/>
    </source>
</evidence>
<name>A0A7M4FWL3_CROPO</name>
<dbReference type="Proteomes" id="UP000594220">
    <property type="component" value="Unplaced"/>
</dbReference>
<accession>A0A7M4FWL3</accession>
<dbReference type="SUPFAM" id="SSF48726">
    <property type="entry name" value="Immunoglobulin"/>
    <property type="match status" value="1"/>
</dbReference>
<dbReference type="GO" id="GO:0009897">
    <property type="term" value="C:external side of plasma membrane"/>
    <property type="evidence" value="ECO:0007669"/>
    <property type="project" value="TreeGrafter"/>
</dbReference>
<evidence type="ECO:0000259" key="3">
    <source>
        <dbReference type="PROSITE" id="PS50835"/>
    </source>
</evidence>
<dbReference type="AlphaFoldDB" id="A0A7M4FWL3"/>
<evidence type="ECO:0000256" key="1">
    <source>
        <dbReference type="ARBA" id="ARBA00023319"/>
    </source>
</evidence>
<evidence type="ECO:0000256" key="2">
    <source>
        <dbReference type="SAM" id="MobiDB-lite"/>
    </source>
</evidence>
<dbReference type="InterPro" id="IPR007110">
    <property type="entry name" value="Ig-like_dom"/>
</dbReference>
<evidence type="ECO:0000313" key="4">
    <source>
        <dbReference type="Ensembl" id="ENSCPRP00005012495.1"/>
    </source>
</evidence>
<dbReference type="InterPro" id="IPR013106">
    <property type="entry name" value="Ig_V-set"/>
</dbReference>
<dbReference type="GeneTree" id="ENSGT00950000186319"/>
<proteinExistence type="predicted"/>
<dbReference type="GO" id="GO:0050853">
    <property type="term" value="P:B cell receptor signaling pathway"/>
    <property type="evidence" value="ECO:0007669"/>
    <property type="project" value="TreeGrafter"/>
</dbReference>
<sequence length="231" mass="24187">IEVPTGGLGMAAEALLVIQDPPRSQIRPGDSVSMSCHIDIEAQEWSRLRLEWKRRDLPTALCTLILLPSNPNHSCNPPFNLTWQWPQVTLHLGNATEQDTGVYECSVNVEIPNLLSATGNGTALNVSGEGPRGLGAQGAGLGLGVGGVQTDPPPQRGQARRGEGGLASSCERCCNHSASSSGTSSSFSFRALLSTPSPTHLQYHPQAPHASPTAPTAPGSHVPSPSHQGTN</sequence>
<dbReference type="InterPro" id="IPR036179">
    <property type="entry name" value="Ig-like_dom_sf"/>
</dbReference>
<dbReference type="Pfam" id="PF07686">
    <property type="entry name" value="V-set"/>
    <property type="match status" value="1"/>
</dbReference>
<dbReference type="PROSITE" id="PS50835">
    <property type="entry name" value="IG_LIKE"/>
    <property type="match status" value="1"/>
</dbReference>
<dbReference type="GO" id="GO:0019815">
    <property type="term" value="C:B cell receptor complex"/>
    <property type="evidence" value="ECO:0007669"/>
    <property type="project" value="TreeGrafter"/>
</dbReference>
<feature type="compositionally biased region" description="Low complexity" evidence="2">
    <location>
        <begin position="207"/>
        <end position="221"/>
    </location>
</feature>
<dbReference type="Gene3D" id="2.60.40.10">
    <property type="entry name" value="Immunoglobulins"/>
    <property type="match status" value="1"/>
</dbReference>
<feature type="region of interest" description="Disordered" evidence="2">
    <location>
        <begin position="129"/>
        <end position="166"/>
    </location>
</feature>
<dbReference type="Ensembl" id="ENSCPRT00005014707.1">
    <property type="protein sequence ID" value="ENSCPRP00005012495.1"/>
    <property type="gene ID" value="ENSCPRG00005008865.1"/>
</dbReference>
<dbReference type="PANTHER" id="PTHR14334:SF3">
    <property type="entry name" value="TRANSMEMBRANE AND IMMUNOGLOBULIN DOMAIN CONTAINING 2"/>
    <property type="match status" value="1"/>
</dbReference>
<protein>
    <recommendedName>
        <fullName evidence="3">Ig-like domain-containing protein</fullName>
    </recommendedName>
</protein>
<dbReference type="InterPro" id="IPR013783">
    <property type="entry name" value="Ig-like_fold"/>
</dbReference>
<feature type="compositionally biased region" description="Gly residues" evidence="2">
    <location>
        <begin position="130"/>
        <end position="147"/>
    </location>
</feature>
<dbReference type="InterPro" id="IPR003599">
    <property type="entry name" value="Ig_sub"/>
</dbReference>
<reference evidence="4" key="1">
    <citation type="submission" date="2025-08" db="UniProtKB">
        <authorList>
            <consortium name="Ensembl"/>
        </authorList>
    </citation>
    <scope>IDENTIFICATION</scope>
</reference>